<dbReference type="Proteomes" id="UP001198151">
    <property type="component" value="Unassembled WGS sequence"/>
</dbReference>
<dbReference type="Pfam" id="PF00293">
    <property type="entry name" value="NUDIX"/>
    <property type="match status" value="1"/>
</dbReference>
<dbReference type="PANTHER" id="PTHR11839">
    <property type="entry name" value="UDP/ADP-SUGAR PYROPHOSPHATASE"/>
    <property type="match status" value="1"/>
</dbReference>
<reference evidence="4 5" key="1">
    <citation type="submission" date="2021-10" db="EMBL/GenBank/DDBJ databases">
        <title>Anaerobic single-cell dispensing facilitates the cultivation of human gut bacteria.</title>
        <authorList>
            <person name="Afrizal A."/>
        </authorList>
    </citation>
    <scope>NUCLEOTIDE SEQUENCE [LARGE SCALE GENOMIC DNA]</scope>
    <source>
        <strain evidence="4 5">CLA-AA-H200</strain>
    </source>
</reference>
<keyword evidence="2 4" id="KW-0378">Hydrolase</keyword>
<evidence type="ECO:0000313" key="5">
    <source>
        <dbReference type="Proteomes" id="UP001198151"/>
    </source>
</evidence>
<feature type="domain" description="Nudix hydrolase" evidence="3">
    <location>
        <begin position="39"/>
        <end position="170"/>
    </location>
</feature>
<proteinExistence type="predicted"/>
<gene>
    <name evidence="4" type="ORF">LKD70_03555</name>
</gene>
<dbReference type="PROSITE" id="PS51462">
    <property type="entry name" value="NUDIX"/>
    <property type="match status" value="1"/>
</dbReference>
<organism evidence="4 5">
    <name type="scientific">Ruminococcus turbiniformis</name>
    <dbReference type="NCBI Taxonomy" id="2881258"/>
    <lineage>
        <taxon>Bacteria</taxon>
        <taxon>Bacillati</taxon>
        <taxon>Bacillota</taxon>
        <taxon>Clostridia</taxon>
        <taxon>Eubacteriales</taxon>
        <taxon>Oscillospiraceae</taxon>
        <taxon>Ruminococcus</taxon>
    </lineage>
</organism>
<comment type="cofactor">
    <cofactor evidence="1">
        <name>Mg(2+)</name>
        <dbReference type="ChEBI" id="CHEBI:18420"/>
    </cofactor>
</comment>
<protein>
    <submittedName>
        <fullName evidence="4">NUDIX hydrolase</fullName>
    </submittedName>
</protein>
<dbReference type="Gene3D" id="3.90.79.10">
    <property type="entry name" value="Nucleoside Triphosphate Pyrophosphohydrolase"/>
    <property type="match status" value="1"/>
</dbReference>
<evidence type="ECO:0000259" key="3">
    <source>
        <dbReference type="PROSITE" id="PS51462"/>
    </source>
</evidence>
<comment type="caution">
    <text evidence="4">The sequence shown here is derived from an EMBL/GenBank/DDBJ whole genome shotgun (WGS) entry which is preliminary data.</text>
</comment>
<dbReference type="SUPFAM" id="SSF55811">
    <property type="entry name" value="Nudix"/>
    <property type="match status" value="1"/>
</dbReference>
<accession>A0ABS8FU71</accession>
<evidence type="ECO:0000313" key="4">
    <source>
        <dbReference type="EMBL" id="MCC2253523.1"/>
    </source>
</evidence>
<name>A0ABS8FU71_9FIRM</name>
<evidence type="ECO:0000256" key="1">
    <source>
        <dbReference type="ARBA" id="ARBA00001946"/>
    </source>
</evidence>
<dbReference type="EMBL" id="JAJEQX010000004">
    <property type="protein sequence ID" value="MCC2253523.1"/>
    <property type="molecule type" value="Genomic_DNA"/>
</dbReference>
<dbReference type="GO" id="GO:0016787">
    <property type="term" value="F:hydrolase activity"/>
    <property type="evidence" value="ECO:0007669"/>
    <property type="project" value="UniProtKB-KW"/>
</dbReference>
<dbReference type="InterPro" id="IPR000086">
    <property type="entry name" value="NUDIX_hydrolase_dom"/>
</dbReference>
<sequence length="188" mass="21149">MNIPKVLESEVVYHGKITSIRRDKLTRGDGKTFVRETAVSGDAVGIVAMDEKGRILLIRQYRHPVGRPVWEIPAGRMDVEGEKPEETALRELREETDTEADSVRFLTLFLNSAGWTDERTYLYLAEGLRDVPEFAREHEEADIEKRWISLEEAANLAASGEIDDAKTVIGILLTKNIVSSGRDEKPVV</sequence>
<dbReference type="PANTHER" id="PTHR11839:SF18">
    <property type="entry name" value="NUDIX HYDROLASE DOMAIN-CONTAINING PROTEIN"/>
    <property type="match status" value="1"/>
</dbReference>
<dbReference type="InterPro" id="IPR015797">
    <property type="entry name" value="NUDIX_hydrolase-like_dom_sf"/>
</dbReference>
<dbReference type="RefSeq" id="WP_227706675.1">
    <property type="nucleotide sequence ID" value="NZ_JAJEQX010000004.1"/>
</dbReference>
<evidence type="ECO:0000256" key="2">
    <source>
        <dbReference type="ARBA" id="ARBA00022801"/>
    </source>
</evidence>
<keyword evidence="5" id="KW-1185">Reference proteome</keyword>